<evidence type="ECO:0000259" key="2">
    <source>
        <dbReference type="Pfam" id="PF06812"/>
    </source>
</evidence>
<dbReference type="NCBIfam" id="TIGR03362">
    <property type="entry name" value="VI_chp_7"/>
    <property type="match status" value="1"/>
</dbReference>
<gene>
    <name evidence="3" type="ORF">VPR01S_06_00170</name>
</gene>
<proteinExistence type="predicted"/>
<dbReference type="PANTHER" id="PTHR37024:SF5">
    <property type="entry name" value="IMPA N-TERMINAL DOMAIN-CONTAINING PROTEIN"/>
    <property type="match status" value="1"/>
</dbReference>
<accession>U2ZZZ4</accession>
<protein>
    <submittedName>
        <fullName evidence="3">Putative type VI secretion system protein</fullName>
    </submittedName>
</protein>
<dbReference type="PANTHER" id="PTHR37024">
    <property type="entry name" value="TYPE VI SECRETION SYSTEM DUF2094 AND IMPA-RELATED DOMAIN PROTEIN"/>
    <property type="match status" value="1"/>
</dbReference>
<feature type="compositionally biased region" description="Low complexity" evidence="1">
    <location>
        <begin position="185"/>
        <end position="200"/>
    </location>
</feature>
<dbReference type="InterPro" id="IPR010657">
    <property type="entry name" value="ImpA_N"/>
</dbReference>
<organism evidence="3 4">
    <name type="scientific">Vibrio proteolyticus NBRC 13287</name>
    <dbReference type="NCBI Taxonomy" id="1219065"/>
    <lineage>
        <taxon>Bacteria</taxon>
        <taxon>Pseudomonadati</taxon>
        <taxon>Pseudomonadota</taxon>
        <taxon>Gammaproteobacteria</taxon>
        <taxon>Vibrionales</taxon>
        <taxon>Vibrionaceae</taxon>
        <taxon>Vibrio</taxon>
    </lineage>
</organism>
<dbReference type="AlphaFoldDB" id="U2ZZZ4"/>
<feature type="domain" description="ImpA N-terminal" evidence="2">
    <location>
        <begin position="10"/>
        <end position="120"/>
    </location>
</feature>
<evidence type="ECO:0000256" key="1">
    <source>
        <dbReference type="SAM" id="MobiDB-lite"/>
    </source>
</evidence>
<evidence type="ECO:0000313" key="4">
    <source>
        <dbReference type="Proteomes" id="UP000016570"/>
    </source>
</evidence>
<dbReference type="EMBL" id="BATJ01000006">
    <property type="protein sequence ID" value="GAD67000.1"/>
    <property type="molecule type" value="Genomic_DNA"/>
</dbReference>
<keyword evidence="4" id="KW-1185">Reference proteome</keyword>
<feature type="region of interest" description="Disordered" evidence="1">
    <location>
        <begin position="185"/>
        <end position="241"/>
    </location>
</feature>
<dbReference type="Proteomes" id="UP000016570">
    <property type="component" value="Unassembled WGS sequence"/>
</dbReference>
<dbReference type="InterPro" id="IPR017739">
    <property type="entry name" value="T6SS-assoc_VCA0119"/>
</dbReference>
<name>U2ZZZ4_VIBPR</name>
<dbReference type="RefSeq" id="WP_021704975.1">
    <property type="nucleotide sequence ID" value="NZ_BATJ01000006.1"/>
</dbReference>
<dbReference type="Pfam" id="PF16989">
    <property type="entry name" value="T6SS_VasJ"/>
    <property type="match status" value="1"/>
</dbReference>
<comment type="caution">
    <text evidence="3">The sequence shown here is derived from an EMBL/GenBank/DDBJ whole genome shotgun (WGS) entry which is preliminary data.</text>
</comment>
<evidence type="ECO:0000313" key="3">
    <source>
        <dbReference type="EMBL" id="GAD67000.1"/>
    </source>
</evidence>
<dbReference type="STRING" id="1219065.VPR01S_06_00170"/>
<reference evidence="3 4" key="1">
    <citation type="submission" date="2013-09" db="EMBL/GenBank/DDBJ databases">
        <title>Whole genome shotgun sequence of Vibrio proteolyticus NBRC 13287.</title>
        <authorList>
            <person name="Isaki S."/>
            <person name="Hosoyama A."/>
            <person name="Numata M."/>
            <person name="Hashimoto M."/>
            <person name="Hosoyama Y."/>
            <person name="Tsuchikane K."/>
            <person name="Noguchi M."/>
            <person name="Hirakata S."/>
            <person name="Ichikawa N."/>
            <person name="Ohji S."/>
            <person name="Yamazoe A."/>
            <person name="Fujita N."/>
        </authorList>
    </citation>
    <scope>NUCLEOTIDE SEQUENCE [LARGE SCALE GENOMIC DNA]</scope>
    <source>
        <strain evidence="3 4">NBRC 13287</strain>
    </source>
</reference>
<dbReference type="eggNOG" id="COG3515">
    <property type="taxonomic scope" value="Bacteria"/>
</dbReference>
<sequence>MELIAIDSLLAPISDASPCGDDARYEFSYEMMESEVKKFGSLFGETVDWNIVKTNAVEVLSHHSKDLKALCYLVRALVEEANVDGLEQGLTLLARSIESFGTGLYPSRKRGRDGAVEWLNHQIKLSQPTLEQEALSWEQLSRCNDLTEEVQRHYDNVFSDSEADFYEIRTSINALMQRAGSDVAPQTAPVAEAPAVTPVASEPERAPETAPVKTAPVAAPTPPPVKPQRKEVDVDTDFSSPTASKRTLKKVAETMLAAEPTVPLSYRIHRHLTWMDIDELPDHQNNVTPLSLAVSSDQQSEYRDKAKQESDIDTVKRLERTLTDAPFWLTGHYMVFQMLDNLELHEAAQAVKQETQKFAKSLPGLEALSFKNSVPFADEATLGWLSTSDSMSSGQQVVMPSIIIAEDDSLSMDDVTLENLGERVAEVARRLELDSSGRGQFMLHLQMVKAYHGVGLFSLCLPYLEKVWTVREEMDLASWEPHLSLQLDSLTERTLKELYPSKEQLPAKYQEWETIYN</sequence>
<feature type="compositionally biased region" description="Low complexity" evidence="1">
    <location>
        <begin position="208"/>
        <end position="218"/>
    </location>
</feature>
<dbReference type="Pfam" id="PF06812">
    <property type="entry name" value="ImpA_N"/>
    <property type="match status" value="1"/>
</dbReference>